<evidence type="ECO:0000313" key="1">
    <source>
        <dbReference type="EMBL" id="MFD1186988.1"/>
    </source>
</evidence>
<comment type="caution">
    <text evidence="1">The sequence shown here is derived from an EMBL/GenBank/DDBJ whole genome shotgun (WGS) entry which is preliminary data.</text>
</comment>
<dbReference type="RefSeq" id="WP_377527991.1">
    <property type="nucleotide sequence ID" value="NZ_JBHTLD010000106.1"/>
</dbReference>
<dbReference type="Gene3D" id="3.40.50.1240">
    <property type="entry name" value="Phosphoglycerate mutase-like"/>
    <property type="match status" value="1"/>
</dbReference>
<gene>
    <name evidence="1" type="ORF">ACFQ2O_12300</name>
</gene>
<reference evidence="2" key="1">
    <citation type="journal article" date="2019" name="Int. J. Syst. Evol. Microbiol.">
        <title>The Global Catalogue of Microorganisms (GCM) 10K type strain sequencing project: providing services to taxonomists for standard genome sequencing and annotation.</title>
        <authorList>
            <consortium name="The Broad Institute Genomics Platform"/>
            <consortium name="The Broad Institute Genome Sequencing Center for Infectious Disease"/>
            <person name="Wu L."/>
            <person name="Ma J."/>
        </authorList>
    </citation>
    <scope>NUCLEOTIDE SEQUENCE [LARGE SCALE GENOMIC DNA]</scope>
    <source>
        <strain evidence="2">JCM 31319</strain>
    </source>
</reference>
<dbReference type="EMBL" id="JBHTLD010000106">
    <property type="protein sequence ID" value="MFD1186988.1"/>
    <property type="molecule type" value="Genomic_DNA"/>
</dbReference>
<evidence type="ECO:0000313" key="2">
    <source>
        <dbReference type="Proteomes" id="UP001597094"/>
    </source>
</evidence>
<proteinExistence type="predicted"/>
<accession>A0ABW3SQ22</accession>
<dbReference type="InterPro" id="IPR013078">
    <property type="entry name" value="His_Pase_superF_clade-1"/>
</dbReference>
<organism evidence="1 2">
    <name type="scientific">Pontibacter rugosus</name>
    <dbReference type="NCBI Taxonomy" id="1745966"/>
    <lineage>
        <taxon>Bacteria</taxon>
        <taxon>Pseudomonadati</taxon>
        <taxon>Bacteroidota</taxon>
        <taxon>Cytophagia</taxon>
        <taxon>Cytophagales</taxon>
        <taxon>Hymenobacteraceae</taxon>
        <taxon>Pontibacter</taxon>
    </lineage>
</organism>
<keyword evidence="2" id="KW-1185">Reference proteome</keyword>
<dbReference type="Proteomes" id="UP001597094">
    <property type="component" value="Unassembled WGS sequence"/>
</dbReference>
<dbReference type="InterPro" id="IPR029033">
    <property type="entry name" value="His_PPase_superfam"/>
</dbReference>
<dbReference type="SUPFAM" id="SSF53254">
    <property type="entry name" value="Phosphoglycerate mutase-like"/>
    <property type="match status" value="1"/>
</dbReference>
<dbReference type="Pfam" id="PF00300">
    <property type="entry name" value="His_Phos_1"/>
    <property type="match status" value="1"/>
</dbReference>
<name>A0ABW3SQ22_9BACT</name>
<protein>
    <submittedName>
        <fullName evidence="1">Histidine phosphatase family protein</fullName>
    </submittedName>
</protein>
<sequence length="208" mass="23906">MRIPFAKQQLVTLKESKSNTAKQIILVRHAPPLVSRKGFFNAKAAAQYISDYDAADVAEFILEHEAIPYQQIKKVYCSTLNRAQLTARTIFGPDIELVTNPLFREFERRIFSLPLLRLPIKLWLLSARLLWFLGLNSRDIETFRQARTRAREAAELLAKDATENRTTVLVAHGLLNNFIQRELLKMGWKREVKGGNDFLAVHLLTLHP</sequence>